<dbReference type="AlphaFoldDB" id="A0A0F3MSR8"/>
<dbReference type="EMBL" id="LANQ01000001">
    <property type="protein sequence ID" value="KJV58833.1"/>
    <property type="molecule type" value="Genomic_DNA"/>
</dbReference>
<sequence>MGPVSFINSSSTRFTFSYEPEKEPLKPSLANKIVPLTYFFYR</sequence>
<proteinExistence type="predicted"/>
<protein>
    <submittedName>
        <fullName evidence="1">Uncharacterized protein</fullName>
    </submittedName>
</protein>
<evidence type="ECO:0000313" key="1">
    <source>
        <dbReference type="EMBL" id="KJV58833.1"/>
    </source>
</evidence>
<gene>
    <name evidence="1" type="ORF">RFEPED_1226</name>
</gene>
<dbReference type="Proteomes" id="UP000033475">
    <property type="component" value="Unassembled WGS sequence"/>
</dbReference>
<organism evidence="1 2">
    <name type="scientific">Rickettsia felis str. Pedreira</name>
    <dbReference type="NCBI Taxonomy" id="1359196"/>
    <lineage>
        <taxon>Bacteria</taxon>
        <taxon>Pseudomonadati</taxon>
        <taxon>Pseudomonadota</taxon>
        <taxon>Alphaproteobacteria</taxon>
        <taxon>Rickettsiales</taxon>
        <taxon>Rickettsiaceae</taxon>
        <taxon>Rickettsieae</taxon>
        <taxon>Rickettsia</taxon>
        <taxon>spotted fever group</taxon>
    </lineage>
</organism>
<reference evidence="1 2" key="1">
    <citation type="submission" date="2015-01" db="EMBL/GenBank/DDBJ databases">
        <title>Genome Sequencing of Rickettsiales.</title>
        <authorList>
            <person name="Daugherty S.C."/>
            <person name="Su Q."/>
            <person name="Abolude K."/>
            <person name="Beier-Sexton M."/>
            <person name="Carlyon J.A."/>
            <person name="Carter R."/>
            <person name="Day N.P."/>
            <person name="Dumler S.J."/>
            <person name="Dyachenko V."/>
            <person name="Godinez A."/>
            <person name="Kurtti T.J."/>
            <person name="Lichay M."/>
            <person name="Mullins K.E."/>
            <person name="Ott S."/>
            <person name="Pappas-Brown V."/>
            <person name="Paris D.H."/>
            <person name="Patel P."/>
            <person name="Richards A.L."/>
            <person name="Sadzewicz L."/>
            <person name="Sears K."/>
            <person name="Seidman D."/>
            <person name="Sengamalay N."/>
            <person name="Stenos J."/>
            <person name="Tallon L.J."/>
            <person name="Vincent G."/>
            <person name="Fraser C.M."/>
            <person name="Munderloh U."/>
            <person name="Dunning-Hotopp J.C."/>
        </authorList>
    </citation>
    <scope>NUCLEOTIDE SEQUENCE [LARGE SCALE GENOMIC DNA]</scope>
    <source>
        <strain evidence="1 2">Pedreira</strain>
    </source>
</reference>
<comment type="caution">
    <text evidence="1">The sequence shown here is derived from an EMBL/GenBank/DDBJ whole genome shotgun (WGS) entry which is preliminary data.</text>
</comment>
<evidence type="ECO:0000313" key="2">
    <source>
        <dbReference type="Proteomes" id="UP000033475"/>
    </source>
</evidence>
<accession>A0A0F3MSR8</accession>
<name>A0A0F3MSR8_RICFI</name>